<feature type="transmembrane region" description="Helical" evidence="1">
    <location>
        <begin position="20"/>
        <end position="43"/>
    </location>
</feature>
<sequence>MEESFLDRLLGNPVDGTFLGWLAGGGLWAFLIAFGAILGWWLVRVVLRRGLRQAVKGLDQHDATADVGMVVQAADSWISNFLVAVVFGVAAVLAILHVLGNNVDPAINYLKSAGSATGIWL</sequence>
<feature type="transmembrane region" description="Helical" evidence="1">
    <location>
        <begin position="77"/>
        <end position="99"/>
    </location>
</feature>
<keyword evidence="1" id="KW-0812">Transmembrane</keyword>
<organism evidence="2">
    <name type="scientific">marine metagenome</name>
    <dbReference type="NCBI Taxonomy" id="408172"/>
    <lineage>
        <taxon>unclassified sequences</taxon>
        <taxon>metagenomes</taxon>
        <taxon>ecological metagenomes</taxon>
    </lineage>
</organism>
<name>A0A382VFK7_9ZZZZ</name>
<dbReference type="EMBL" id="UINC01151580">
    <property type="protein sequence ID" value="SVD45273.1"/>
    <property type="molecule type" value="Genomic_DNA"/>
</dbReference>
<proteinExistence type="predicted"/>
<keyword evidence="1" id="KW-0472">Membrane</keyword>
<feature type="non-terminal residue" evidence="2">
    <location>
        <position position="121"/>
    </location>
</feature>
<gene>
    <name evidence="2" type="ORF">METZ01_LOCUS398127</name>
</gene>
<accession>A0A382VFK7</accession>
<dbReference type="AlphaFoldDB" id="A0A382VFK7"/>
<evidence type="ECO:0000256" key="1">
    <source>
        <dbReference type="SAM" id="Phobius"/>
    </source>
</evidence>
<keyword evidence="1" id="KW-1133">Transmembrane helix</keyword>
<evidence type="ECO:0000313" key="2">
    <source>
        <dbReference type="EMBL" id="SVD45273.1"/>
    </source>
</evidence>
<reference evidence="2" key="1">
    <citation type="submission" date="2018-05" db="EMBL/GenBank/DDBJ databases">
        <authorList>
            <person name="Lanie J.A."/>
            <person name="Ng W.-L."/>
            <person name="Kazmierczak K.M."/>
            <person name="Andrzejewski T.M."/>
            <person name="Davidsen T.M."/>
            <person name="Wayne K.J."/>
            <person name="Tettelin H."/>
            <person name="Glass J.I."/>
            <person name="Rusch D."/>
            <person name="Podicherti R."/>
            <person name="Tsui H.-C.T."/>
            <person name="Winkler M.E."/>
        </authorList>
    </citation>
    <scope>NUCLEOTIDE SEQUENCE</scope>
</reference>
<protein>
    <submittedName>
        <fullName evidence="2">Uncharacterized protein</fullName>
    </submittedName>
</protein>